<dbReference type="SUPFAM" id="SSF51735">
    <property type="entry name" value="NAD(P)-binding Rossmann-fold domains"/>
    <property type="match status" value="1"/>
</dbReference>
<protein>
    <submittedName>
        <fullName evidence="2">Nucleoside-diphosphate-sugar epimerase</fullName>
    </submittedName>
</protein>
<sequence>MKKALVLGASGGMGYSIVNELTDRGIEVVAFARRKDRLMQLFHQNNLVTVKEGDLRKKEDVISAAKGADVIFHSANIPYSQWEEDLAQIVRHIVEAAKVQSAKLAVVDNIYAYGRKPNELVTENAPKNPHTKKGKIRLQLEQIYQASHVPTIIAHFPDFYGPNASNTLLHYTFEKVVKNKNTGIIGNKNIAREFIYTPDGAKAIVELALTDKAYNQNWNIPGYGVITGEEIITILRQTVNYHRKVSTVTKAMIQFLGLFSKDMREVVEMFYLSEEPVVLSGEKYENEIGKIPKTPYKEGIKETIEYMRRKNNR</sequence>
<dbReference type="EMBL" id="JAUSTZ010000001">
    <property type="protein sequence ID" value="MDQ0223903.1"/>
    <property type="molecule type" value="Genomic_DNA"/>
</dbReference>
<keyword evidence="3" id="KW-1185">Reference proteome</keyword>
<feature type="domain" description="NAD-dependent epimerase/dehydratase" evidence="1">
    <location>
        <begin position="4"/>
        <end position="220"/>
    </location>
</feature>
<dbReference type="Proteomes" id="UP001232245">
    <property type="component" value="Unassembled WGS sequence"/>
</dbReference>
<dbReference type="InterPro" id="IPR051783">
    <property type="entry name" value="NAD(P)-dependent_oxidoreduct"/>
</dbReference>
<dbReference type="PANTHER" id="PTHR48079:SF6">
    <property type="entry name" value="NAD(P)-BINDING DOMAIN-CONTAINING PROTEIN-RELATED"/>
    <property type="match status" value="1"/>
</dbReference>
<proteinExistence type="predicted"/>
<name>A0ABT9YV81_9BACI</name>
<dbReference type="InterPro" id="IPR036291">
    <property type="entry name" value="NAD(P)-bd_dom_sf"/>
</dbReference>
<comment type="caution">
    <text evidence="2">The sequence shown here is derived from an EMBL/GenBank/DDBJ whole genome shotgun (WGS) entry which is preliminary data.</text>
</comment>
<organism evidence="2 3">
    <name type="scientific">Metabacillus niabensis</name>
    <dbReference type="NCBI Taxonomy" id="324854"/>
    <lineage>
        <taxon>Bacteria</taxon>
        <taxon>Bacillati</taxon>
        <taxon>Bacillota</taxon>
        <taxon>Bacilli</taxon>
        <taxon>Bacillales</taxon>
        <taxon>Bacillaceae</taxon>
        <taxon>Metabacillus</taxon>
    </lineage>
</organism>
<dbReference type="Gene3D" id="3.40.50.720">
    <property type="entry name" value="NAD(P)-binding Rossmann-like Domain"/>
    <property type="match status" value="1"/>
</dbReference>
<dbReference type="RefSeq" id="WP_307190538.1">
    <property type="nucleotide sequence ID" value="NZ_JAUSTZ010000001.1"/>
</dbReference>
<dbReference type="InterPro" id="IPR001509">
    <property type="entry name" value="Epimerase_deHydtase"/>
</dbReference>
<reference evidence="2 3" key="1">
    <citation type="submission" date="2023-07" db="EMBL/GenBank/DDBJ databases">
        <title>Genomic Encyclopedia of Type Strains, Phase IV (KMG-IV): sequencing the most valuable type-strain genomes for metagenomic binning, comparative biology and taxonomic classification.</title>
        <authorList>
            <person name="Goeker M."/>
        </authorList>
    </citation>
    <scope>NUCLEOTIDE SEQUENCE [LARGE SCALE GENOMIC DNA]</scope>
    <source>
        <strain evidence="2 3">DSM 17723</strain>
    </source>
</reference>
<gene>
    <name evidence="2" type="ORF">J2S02_000225</name>
</gene>
<evidence type="ECO:0000313" key="3">
    <source>
        <dbReference type="Proteomes" id="UP001232245"/>
    </source>
</evidence>
<evidence type="ECO:0000259" key="1">
    <source>
        <dbReference type="Pfam" id="PF01370"/>
    </source>
</evidence>
<dbReference type="Pfam" id="PF01370">
    <property type="entry name" value="Epimerase"/>
    <property type="match status" value="1"/>
</dbReference>
<dbReference type="PANTHER" id="PTHR48079">
    <property type="entry name" value="PROTEIN YEEZ"/>
    <property type="match status" value="1"/>
</dbReference>
<accession>A0ABT9YV81</accession>
<evidence type="ECO:0000313" key="2">
    <source>
        <dbReference type="EMBL" id="MDQ0223903.1"/>
    </source>
</evidence>